<gene>
    <name evidence="3" type="ORF">B0T17DRAFT_614822</name>
</gene>
<dbReference type="PANTHER" id="PTHR47336">
    <property type="entry name" value="TRANSCRIPTION FACTOR HMS1-RELATED"/>
    <property type="match status" value="1"/>
</dbReference>
<dbReference type="Gene3D" id="4.10.280.10">
    <property type="entry name" value="Helix-loop-helix DNA-binding domain"/>
    <property type="match status" value="1"/>
</dbReference>
<feature type="compositionally biased region" description="Low complexity" evidence="1">
    <location>
        <begin position="54"/>
        <end position="63"/>
    </location>
</feature>
<dbReference type="PROSITE" id="PS50888">
    <property type="entry name" value="BHLH"/>
    <property type="match status" value="1"/>
</dbReference>
<feature type="compositionally biased region" description="Basic and acidic residues" evidence="1">
    <location>
        <begin position="347"/>
        <end position="361"/>
    </location>
</feature>
<dbReference type="EMBL" id="JAULSR010000002">
    <property type="protein sequence ID" value="KAK0628977.1"/>
    <property type="molecule type" value="Genomic_DNA"/>
</dbReference>
<feature type="compositionally biased region" description="Polar residues" evidence="1">
    <location>
        <begin position="75"/>
        <end position="103"/>
    </location>
</feature>
<protein>
    <submittedName>
        <fullName evidence="3">Helix-loop-helix DNA-binding domain-containing protein</fullName>
    </submittedName>
</protein>
<organism evidence="3 4">
    <name type="scientific">Bombardia bombarda</name>
    <dbReference type="NCBI Taxonomy" id="252184"/>
    <lineage>
        <taxon>Eukaryota</taxon>
        <taxon>Fungi</taxon>
        <taxon>Dikarya</taxon>
        <taxon>Ascomycota</taxon>
        <taxon>Pezizomycotina</taxon>
        <taxon>Sordariomycetes</taxon>
        <taxon>Sordariomycetidae</taxon>
        <taxon>Sordariales</taxon>
        <taxon>Lasiosphaeriaceae</taxon>
        <taxon>Bombardia</taxon>
    </lineage>
</organism>
<proteinExistence type="predicted"/>
<dbReference type="GO" id="GO:0046983">
    <property type="term" value="F:protein dimerization activity"/>
    <property type="evidence" value="ECO:0007669"/>
    <property type="project" value="InterPro"/>
</dbReference>
<feature type="region of interest" description="Disordered" evidence="1">
    <location>
        <begin position="314"/>
        <end position="371"/>
    </location>
</feature>
<name>A0AA39X8P2_9PEZI</name>
<feature type="compositionally biased region" description="Basic residues" evidence="1">
    <location>
        <begin position="108"/>
        <end position="123"/>
    </location>
</feature>
<dbReference type="InterPro" id="IPR036638">
    <property type="entry name" value="HLH_DNA-bd_sf"/>
</dbReference>
<dbReference type="Pfam" id="PF00010">
    <property type="entry name" value="HLH"/>
    <property type="match status" value="1"/>
</dbReference>
<dbReference type="InterPro" id="IPR011598">
    <property type="entry name" value="bHLH_dom"/>
</dbReference>
<feature type="region of interest" description="Disordered" evidence="1">
    <location>
        <begin position="406"/>
        <end position="425"/>
    </location>
</feature>
<feature type="region of interest" description="Disordered" evidence="1">
    <location>
        <begin position="149"/>
        <end position="188"/>
    </location>
</feature>
<keyword evidence="4" id="KW-1185">Reference proteome</keyword>
<dbReference type="SUPFAM" id="SSF47459">
    <property type="entry name" value="HLH, helix-loop-helix DNA-binding domain"/>
    <property type="match status" value="1"/>
</dbReference>
<keyword evidence="3" id="KW-0238">DNA-binding</keyword>
<reference evidence="3" key="1">
    <citation type="submission" date="2023-06" db="EMBL/GenBank/DDBJ databases">
        <title>Genome-scale phylogeny and comparative genomics of the fungal order Sordariales.</title>
        <authorList>
            <consortium name="Lawrence Berkeley National Laboratory"/>
            <person name="Hensen N."/>
            <person name="Bonometti L."/>
            <person name="Westerberg I."/>
            <person name="Brannstrom I.O."/>
            <person name="Guillou S."/>
            <person name="Cros-Aarteil S."/>
            <person name="Calhoun S."/>
            <person name="Haridas S."/>
            <person name="Kuo A."/>
            <person name="Mondo S."/>
            <person name="Pangilinan J."/>
            <person name="Riley R."/>
            <person name="LaButti K."/>
            <person name="Andreopoulos B."/>
            <person name="Lipzen A."/>
            <person name="Chen C."/>
            <person name="Yanf M."/>
            <person name="Daum C."/>
            <person name="Ng V."/>
            <person name="Clum A."/>
            <person name="Steindorff A."/>
            <person name="Ohm R."/>
            <person name="Martin F."/>
            <person name="Silar P."/>
            <person name="Natvig D."/>
            <person name="Lalanne C."/>
            <person name="Gautier V."/>
            <person name="Ament-velasquez S.L."/>
            <person name="Kruys A."/>
            <person name="Hutchinson M.I."/>
            <person name="Powell A.J."/>
            <person name="Barry K."/>
            <person name="Miller A.N."/>
            <person name="Grigoriev I.V."/>
            <person name="Debuchy R."/>
            <person name="Gladieux P."/>
            <person name="Thoren M.H."/>
            <person name="Johannesson H."/>
        </authorList>
    </citation>
    <scope>NUCLEOTIDE SEQUENCE</scope>
    <source>
        <strain evidence="3">SMH3391-2</strain>
    </source>
</reference>
<evidence type="ECO:0000256" key="1">
    <source>
        <dbReference type="SAM" id="MobiDB-lite"/>
    </source>
</evidence>
<comment type="caution">
    <text evidence="3">The sequence shown here is derived from an EMBL/GenBank/DDBJ whole genome shotgun (WGS) entry which is preliminary data.</text>
</comment>
<dbReference type="GO" id="GO:0003677">
    <property type="term" value="F:DNA binding"/>
    <property type="evidence" value="ECO:0007669"/>
    <property type="project" value="UniProtKB-KW"/>
</dbReference>
<evidence type="ECO:0000313" key="3">
    <source>
        <dbReference type="EMBL" id="KAK0628977.1"/>
    </source>
</evidence>
<dbReference type="PANTHER" id="PTHR47336:SF2">
    <property type="entry name" value="TRANSCRIPTION FACTOR HMS1-RELATED"/>
    <property type="match status" value="1"/>
</dbReference>
<evidence type="ECO:0000259" key="2">
    <source>
        <dbReference type="PROSITE" id="PS50888"/>
    </source>
</evidence>
<feature type="domain" description="BHLH" evidence="2">
    <location>
        <begin position="373"/>
        <end position="440"/>
    </location>
</feature>
<feature type="compositionally biased region" description="Low complexity" evidence="1">
    <location>
        <begin position="362"/>
        <end position="371"/>
    </location>
</feature>
<dbReference type="InterPro" id="IPR052099">
    <property type="entry name" value="Regulatory_TF_Diverse"/>
</dbReference>
<evidence type="ECO:0000313" key="4">
    <source>
        <dbReference type="Proteomes" id="UP001174934"/>
    </source>
</evidence>
<feature type="region of interest" description="Disordered" evidence="1">
    <location>
        <begin position="50"/>
        <end position="127"/>
    </location>
</feature>
<feature type="compositionally biased region" description="Polar residues" evidence="1">
    <location>
        <begin position="326"/>
        <end position="337"/>
    </location>
</feature>
<dbReference type="Proteomes" id="UP001174934">
    <property type="component" value="Unassembled WGS sequence"/>
</dbReference>
<sequence length="489" mass="52616">MDPNTLRHLEFFSVPNNQTVNSVDQTFTLGGGSSAYSSATWNTAQGLNVETGQSSTSSTAPAPMSFGSIAHHPSAPQNGLPNVSANSSPTTRQPMFSSPTVQGLPSRAPRKKEGHGRERKRSRLSADATPFDSAEYWMEFDNEGSLEDIQEDFAPPPRRASKSKGRAPSRQGSMSTAHATDAASSYGAEGAIKPEDYIDVDDDALENALSDEDGGLSSINLAEHLAKIETAPPQDIPPREGLYSTPLSWERPQPGLRMDSLIGLNSPALNEAEQRRLIAIAMNPGPSMGGLGSNLNLSFGSGMTSGFNPTFGMGSMGGSSMTQMSDPLSSPQFSASHSRPMPANQPHRQDSMSDRAAKGARDAANAANAAKLGDRTAHNDIERKYRTNLKDKIAELRDAVPALHTISENGGDDDGSQPSRTAKVSKGTILTKATEYIQFLERKNKMIAQEHIELSRRLQAFEQLLNATARASYQMPNYSRSLFDPRGFC</sequence>
<accession>A0AA39X8P2</accession>
<dbReference type="AlphaFoldDB" id="A0AA39X8P2"/>
<dbReference type="SMART" id="SM00353">
    <property type="entry name" value="HLH"/>
    <property type="match status" value="1"/>
</dbReference>